<dbReference type="InterPro" id="IPR003560">
    <property type="entry name" value="DHB_DH"/>
</dbReference>
<dbReference type="Proteomes" id="UP001187531">
    <property type="component" value="Unassembled WGS sequence"/>
</dbReference>
<sequence length="300" mass="33141">MHQQMKNQMRLNITSYLLVIVVYAPTNDTVDKTKDYFYRMLSNVVAKAHRHDIVTLCGDFNAKVGSDASYAPAIFGGMLNMSIKSYGYVSYAIPESGETPPPTQVTLKPPIQLSRIFGYVSDSAIPKLFTEVVRNFQKQFPCSEKQGLRLQSAKLDVLKSYYLVFESILRDSIDISLRLRLVKVEEVAYIIHWLSSNSSGASSGIGAATAVHFADLGAILSIPGRNAENLQHTLANCKTPESGDHLAIIGDLSNEEDVKKIVEETVDEFGKIDVLVNNAGILELGSIKNTSLEQYDKVMN</sequence>
<dbReference type="PANTHER" id="PTHR43975">
    <property type="entry name" value="ZGC:101858"/>
    <property type="match status" value="1"/>
</dbReference>
<reference evidence="2" key="1">
    <citation type="submission" date="2023-07" db="EMBL/GenBank/DDBJ databases">
        <title>Chromosome-level genome assembly of Artemia franciscana.</title>
        <authorList>
            <person name="Jo E."/>
        </authorList>
    </citation>
    <scope>NUCLEOTIDE SEQUENCE</scope>
    <source>
        <tissue evidence="2">Whole body</tissue>
    </source>
</reference>
<dbReference type="EMBL" id="JAVRJZ010000019">
    <property type="protein sequence ID" value="KAK2707291.1"/>
    <property type="molecule type" value="Genomic_DNA"/>
</dbReference>
<dbReference type="PRINTS" id="PR01397">
    <property type="entry name" value="DHBDHDRGNASE"/>
</dbReference>
<dbReference type="InterPro" id="IPR036291">
    <property type="entry name" value="NAD(P)-bd_dom_sf"/>
</dbReference>
<feature type="signal peptide" evidence="1">
    <location>
        <begin position="1"/>
        <end position="24"/>
    </location>
</feature>
<organism evidence="2 3">
    <name type="scientific">Artemia franciscana</name>
    <name type="common">Brine shrimp</name>
    <name type="synonym">Artemia sanfranciscana</name>
    <dbReference type="NCBI Taxonomy" id="6661"/>
    <lineage>
        <taxon>Eukaryota</taxon>
        <taxon>Metazoa</taxon>
        <taxon>Ecdysozoa</taxon>
        <taxon>Arthropoda</taxon>
        <taxon>Crustacea</taxon>
        <taxon>Branchiopoda</taxon>
        <taxon>Anostraca</taxon>
        <taxon>Artemiidae</taxon>
        <taxon>Artemia</taxon>
    </lineage>
</organism>
<dbReference type="InterPro" id="IPR002347">
    <property type="entry name" value="SDR_fam"/>
</dbReference>
<dbReference type="SUPFAM" id="SSF51735">
    <property type="entry name" value="NAD(P)-binding Rossmann-fold domains"/>
    <property type="match status" value="1"/>
</dbReference>
<gene>
    <name evidence="2" type="ORF">QYM36_015098</name>
</gene>
<dbReference type="AlphaFoldDB" id="A0AA88KZD6"/>
<comment type="caution">
    <text evidence="2">The sequence shown here is derived from an EMBL/GenBank/DDBJ whole genome shotgun (WGS) entry which is preliminary data.</text>
</comment>
<dbReference type="SUPFAM" id="SSF56219">
    <property type="entry name" value="DNase I-like"/>
    <property type="match status" value="1"/>
</dbReference>
<keyword evidence="3" id="KW-1185">Reference proteome</keyword>
<dbReference type="GO" id="GO:0019290">
    <property type="term" value="P:siderophore biosynthetic process"/>
    <property type="evidence" value="ECO:0007669"/>
    <property type="project" value="InterPro"/>
</dbReference>
<evidence type="ECO:0000313" key="2">
    <source>
        <dbReference type="EMBL" id="KAK2707291.1"/>
    </source>
</evidence>
<evidence type="ECO:0000313" key="3">
    <source>
        <dbReference type="Proteomes" id="UP001187531"/>
    </source>
</evidence>
<feature type="chain" id="PRO_5041665574" evidence="1">
    <location>
        <begin position="25"/>
        <end position="300"/>
    </location>
</feature>
<dbReference type="PANTHER" id="PTHR43975:SF2">
    <property type="entry name" value="EG:BACR7A4.14 PROTEIN-RELATED"/>
    <property type="match status" value="1"/>
</dbReference>
<dbReference type="GO" id="GO:0008667">
    <property type="term" value="F:2,3-dihydro-2,3-dihydroxybenzoate dehydrogenase activity"/>
    <property type="evidence" value="ECO:0007669"/>
    <property type="project" value="InterPro"/>
</dbReference>
<keyword evidence="1" id="KW-0732">Signal</keyword>
<name>A0AA88KZD6_ARTSF</name>
<evidence type="ECO:0000256" key="1">
    <source>
        <dbReference type="SAM" id="SignalP"/>
    </source>
</evidence>
<accession>A0AA88KZD6</accession>
<protein>
    <submittedName>
        <fullName evidence="2">Uncharacterized protein</fullName>
    </submittedName>
</protein>
<dbReference type="Gene3D" id="3.40.50.720">
    <property type="entry name" value="NAD(P)-binding Rossmann-like Domain"/>
    <property type="match status" value="1"/>
</dbReference>
<dbReference type="InterPro" id="IPR036691">
    <property type="entry name" value="Endo/exonu/phosph_ase_sf"/>
</dbReference>
<proteinExistence type="predicted"/>
<dbReference type="Pfam" id="PF00106">
    <property type="entry name" value="adh_short"/>
    <property type="match status" value="1"/>
</dbReference>
<dbReference type="Gene3D" id="3.60.10.10">
    <property type="entry name" value="Endonuclease/exonuclease/phosphatase"/>
    <property type="match status" value="1"/>
</dbReference>